<dbReference type="InterPro" id="IPR056511">
    <property type="entry name" value="IDM1_C"/>
</dbReference>
<comment type="subcellular location">
    <subcellularLocation>
        <location evidence="1">Nucleus</location>
    </subcellularLocation>
</comment>
<dbReference type="InterPro" id="IPR013083">
    <property type="entry name" value="Znf_RING/FYVE/PHD"/>
</dbReference>
<evidence type="ECO:0000256" key="6">
    <source>
        <dbReference type="PROSITE-ProRule" id="PRU00146"/>
    </source>
</evidence>
<dbReference type="SUPFAM" id="SSF55729">
    <property type="entry name" value="Acyl-CoA N-acyltransferases (Nat)"/>
    <property type="match status" value="1"/>
</dbReference>
<evidence type="ECO:0000256" key="7">
    <source>
        <dbReference type="SAM" id="MobiDB-lite"/>
    </source>
</evidence>
<feature type="domain" description="PHD-type" evidence="8">
    <location>
        <begin position="773"/>
        <end position="818"/>
    </location>
</feature>
<dbReference type="EMBL" id="JAJJMB010005453">
    <property type="protein sequence ID" value="KAI3938844.1"/>
    <property type="molecule type" value="Genomic_DNA"/>
</dbReference>
<evidence type="ECO:0000256" key="1">
    <source>
        <dbReference type="ARBA" id="ARBA00004123"/>
    </source>
</evidence>
<dbReference type="GO" id="GO:0042393">
    <property type="term" value="F:histone binding"/>
    <property type="evidence" value="ECO:0007669"/>
    <property type="project" value="TreeGrafter"/>
</dbReference>
<dbReference type="InterPro" id="IPR011011">
    <property type="entry name" value="Znf_FYVE_PHD"/>
</dbReference>
<evidence type="ECO:0000256" key="2">
    <source>
        <dbReference type="ARBA" id="ARBA00022723"/>
    </source>
</evidence>
<feature type="domain" description="N-acetyltransferase" evidence="9">
    <location>
        <begin position="971"/>
        <end position="1123"/>
    </location>
</feature>
<dbReference type="Pfam" id="PF23209">
    <property type="entry name" value="IDM1_C"/>
    <property type="match status" value="1"/>
</dbReference>
<dbReference type="AlphaFoldDB" id="A0AAD4T5L1"/>
<sequence length="1144" mass="126745">MAKGRDTEEFKVLSSNPRTGLKREFAFAMNAQSECSGSLGRTRARKAEEPNSVVDLGKSSKKRAKLCVPKEEQKEIVSDNEETLISKEGEIENGNLHGNIENGDEQKNARLKELVKTDLLKLKQEINSDGLNGETQVVVEKTPRRFTRSALKATEIISYKKRNASLGKTKTRFTRSSLDSMTVETVMDGNKELGKDSAEAPEKEAPKISRLAPANLVENTPESGIENTVTGTSDKLLTCLSLDQKADEMVTDDNMEVEITSAGKPSLDSMEHLAVIPENSDPQLLSLDKPGNCFPDSGLETKADDLTMDDNKEVEESNLEPKEVQNSTVEESTVEPKDVENSTVKQSNLEPKEQLVAVTENPVKQNVSASISTKRFPRVALEVNKDLVMSPISNQLNVSSEKPMRRFTRSLVEPKAEPAGNNGTYEQQNVTPEKSMQRFTRSLLEPKLEHEVIDCSNEVHNGVSEEAPRRFTRSVLKPKEERTDTSEYVFTNSPSNVKELFETGMLEGLVVKYAFPGKKTTELGGTIKELGILCSCILCKGEKVVTPCQFEQHAGGTKEHPEEYIYLENGSSLKEVLGLLKDIPLEKLKATIQSAISTAHVKTMSTCMYCKGPLSGPKRVVQVCNKCLEARRCSASPARKTGDERSKSVVSPKSLKSIQRHSSSQKKSSVKGKITRKDLGLHKLVFEEGGLPDGTELAYYMNGKKLLEGYKKGFSIFCRCCNSEVSPSAFEAHAGWASRRKPYLNIYTSNGVSLHELSISLSKSRKFVSNYNDDLCGICADFGDLLLCDGCPRAFHRDCVGELRVPRGDWYCPYCVSMFQRENHCTSNANARAAGRVEGVDVIEQITKRCIRIAETTEPEVGGGCSLCRSTGFSKSEFGPRTVIICDQCQKEYHVGCLKDHKMADLQELPKGDWFCCTDCNRIHTALQKLIVRGSERLPDSLLAVVKEKLEEKGLNIDGDLDVRWRLLSGKTTSPDSRSLLSKALAIFHDRFDPIVDATTGRDLIPAMIYGRNNKVQDYGGMYCAVLTINSSVVTAGILRIFGQEVAELPLVATSSDHQGQGYFQSLFCCLERLLGFLKVKNLVLPSAGEAESIWTDRFGFEKVGDDKLKEYKKDYQMAIFQGTSVLQKAVPKCRIIDRSPKKS</sequence>
<dbReference type="GO" id="GO:0045944">
    <property type="term" value="P:positive regulation of transcription by RNA polymerase II"/>
    <property type="evidence" value="ECO:0007669"/>
    <property type="project" value="TreeGrafter"/>
</dbReference>
<dbReference type="InterPro" id="IPR000182">
    <property type="entry name" value="GNAT_dom"/>
</dbReference>
<feature type="compositionally biased region" description="Basic and acidic residues" evidence="7">
    <location>
        <begin position="299"/>
        <end position="323"/>
    </location>
</feature>
<reference evidence="10" key="1">
    <citation type="submission" date="2022-04" db="EMBL/GenBank/DDBJ databases">
        <title>A functionally conserved STORR gene fusion in Papaver species that diverged 16.8 million years ago.</title>
        <authorList>
            <person name="Catania T."/>
        </authorList>
    </citation>
    <scope>NUCLEOTIDE SEQUENCE</scope>
    <source>
        <strain evidence="10">S-188037</strain>
    </source>
</reference>
<dbReference type="GO" id="GO:0005634">
    <property type="term" value="C:nucleus"/>
    <property type="evidence" value="ECO:0007669"/>
    <property type="project" value="UniProtKB-SubCell"/>
</dbReference>
<evidence type="ECO:0000256" key="4">
    <source>
        <dbReference type="ARBA" id="ARBA00022833"/>
    </source>
</evidence>
<keyword evidence="2" id="KW-0479">Metal-binding</keyword>
<evidence type="ECO:0000313" key="11">
    <source>
        <dbReference type="Proteomes" id="UP001202328"/>
    </source>
</evidence>
<keyword evidence="5" id="KW-0539">Nucleus</keyword>
<protein>
    <recommendedName>
        <fullName evidence="12">PHD-type domain-containing protein</fullName>
    </recommendedName>
</protein>
<feature type="compositionally biased region" description="Polar residues" evidence="7">
    <location>
        <begin position="421"/>
        <end position="435"/>
    </location>
</feature>
<dbReference type="PROSITE" id="PS50016">
    <property type="entry name" value="ZF_PHD_2"/>
    <property type="match status" value="1"/>
</dbReference>
<evidence type="ECO:0008006" key="12">
    <source>
        <dbReference type="Google" id="ProtNLM"/>
    </source>
</evidence>
<dbReference type="InterPro" id="IPR032308">
    <property type="entry name" value="TDBD"/>
</dbReference>
<dbReference type="Gene3D" id="3.40.630.30">
    <property type="match status" value="1"/>
</dbReference>
<keyword evidence="4" id="KW-0862">Zinc</keyword>
<feature type="region of interest" description="Disordered" evidence="7">
    <location>
        <begin position="638"/>
        <end position="672"/>
    </location>
</feature>
<evidence type="ECO:0000259" key="9">
    <source>
        <dbReference type="PROSITE" id="PS51186"/>
    </source>
</evidence>
<dbReference type="PANTHER" id="PTHR47025">
    <property type="entry name" value="AUTOIMMUNE REGULATOR"/>
    <property type="match status" value="1"/>
</dbReference>
<dbReference type="InterPro" id="IPR019787">
    <property type="entry name" value="Znf_PHD-finger"/>
</dbReference>
<dbReference type="Proteomes" id="UP001202328">
    <property type="component" value="Unassembled WGS sequence"/>
</dbReference>
<dbReference type="GO" id="GO:0016747">
    <property type="term" value="F:acyltransferase activity, transferring groups other than amino-acyl groups"/>
    <property type="evidence" value="ECO:0007669"/>
    <property type="project" value="InterPro"/>
</dbReference>
<evidence type="ECO:0000259" key="8">
    <source>
        <dbReference type="PROSITE" id="PS50016"/>
    </source>
</evidence>
<dbReference type="SUPFAM" id="SSF57903">
    <property type="entry name" value="FYVE/PHD zinc finger"/>
    <property type="match status" value="2"/>
</dbReference>
<proteinExistence type="predicted"/>
<dbReference type="GO" id="GO:0003682">
    <property type="term" value="F:chromatin binding"/>
    <property type="evidence" value="ECO:0007669"/>
    <property type="project" value="TreeGrafter"/>
</dbReference>
<dbReference type="SMART" id="SM00249">
    <property type="entry name" value="PHD"/>
    <property type="match status" value="2"/>
</dbReference>
<keyword evidence="11" id="KW-1185">Reference proteome</keyword>
<dbReference type="PROSITE" id="PS01359">
    <property type="entry name" value="ZF_PHD_1"/>
    <property type="match status" value="1"/>
</dbReference>
<dbReference type="InterPro" id="IPR019786">
    <property type="entry name" value="Zinc_finger_PHD-type_CS"/>
</dbReference>
<feature type="compositionally biased region" description="Low complexity" evidence="7">
    <location>
        <begin position="648"/>
        <end position="667"/>
    </location>
</feature>
<evidence type="ECO:0000313" key="10">
    <source>
        <dbReference type="EMBL" id="KAI3938844.1"/>
    </source>
</evidence>
<dbReference type="InterPro" id="IPR016181">
    <property type="entry name" value="Acyl_CoA_acyltransferase"/>
</dbReference>
<name>A0AAD4T5L1_9MAGN</name>
<dbReference type="FunFam" id="3.40.630.30:FF:000073">
    <property type="entry name" value="PHD finger family protein"/>
    <property type="match status" value="1"/>
</dbReference>
<dbReference type="Pfam" id="PF23011">
    <property type="entry name" value="PHD-1st_NSD"/>
    <property type="match status" value="1"/>
</dbReference>
<dbReference type="PANTHER" id="PTHR47025:SF2">
    <property type="entry name" value="AUTOIMMUNE REGULATOR"/>
    <property type="match status" value="1"/>
</dbReference>
<dbReference type="Pfam" id="PF16135">
    <property type="entry name" value="TDBD"/>
    <property type="match status" value="2"/>
</dbReference>
<dbReference type="GO" id="GO:0000977">
    <property type="term" value="F:RNA polymerase II transcription regulatory region sequence-specific DNA binding"/>
    <property type="evidence" value="ECO:0007669"/>
    <property type="project" value="TreeGrafter"/>
</dbReference>
<comment type="caution">
    <text evidence="10">The sequence shown here is derived from an EMBL/GenBank/DDBJ whole genome shotgun (WGS) entry which is preliminary data.</text>
</comment>
<dbReference type="GO" id="GO:0008270">
    <property type="term" value="F:zinc ion binding"/>
    <property type="evidence" value="ECO:0007669"/>
    <property type="project" value="UniProtKB-KW"/>
</dbReference>
<dbReference type="InterPro" id="IPR001965">
    <property type="entry name" value="Znf_PHD"/>
</dbReference>
<feature type="region of interest" description="Disordered" evidence="7">
    <location>
        <begin position="415"/>
        <end position="435"/>
    </location>
</feature>
<dbReference type="CDD" id="cd15539">
    <property type="entry name" value="PHD1_AIRE"/>
    <property type="match status" value="1"/>
</dbReference>
<dbReference type="PROSITE" id="PS51186">
    <property type="entry name" value="GNAT"/>
    <property type="match status" value="1"/>
</dbReference>
<keyword evidence="3 6" id="KW-0863">Zinc-finger</keyword>
<accession>A0AAD4T5L1</accession>
<feature type="region of interest" description="Disordered" evidence="7">
    <location>
        <begin position="36"/>
        <end position="60"/>
    </location>
</feature>
<evidence type="ECO:0000256" key="5">
    <source>
        <dbReference type="ARBA" id="ARBA00023242"/>
    </source>
</evidence>
<organism evidence="10 11">
    <name type="scientific">Papaver atlanticum</name>
    <dbReference type="NCBI Taxonomy" id="357466"/>
    <lineage>
        <taxon>Eukaryota</taxon>
        <taxon>Viridiplantae</taxon>
        <taxon>Streptophyta</taxon>
        <taxon>Embryophyta</taxon>
        <taxon>Tracheophyta</taxon>
        <taxon>Spermatophyta</taxon>
        <taxon>Magnoliopsida</taxon>
        <taxon>Ranunculales</taxon>
        <taxon>Papaveraceae</taxon>
        <taxon>Papaveroideae</taxon>
        <taxon>Papaver</taxon>
    </lineage>
</organism>
<gene>
    <name evidence="10" type="ORF">MKW98_018301</name>
</gene>
<evidence type="ECO:0000256" key="3">
    <source>
        <dbReference type="ARBA" id="ARBA00022771"/>
    </source>
</evidence>
<dbReference type="InterPro" id="IPR059153">
    <property type="entry name" value="NSD_PHD-1st"/>
</dbReference>
<feature type="region of interest" description="Disordered" evidence="7">
    <location>
        <begin position="291"/>
        <end position="351"/>
    </location>
</feature>
<dbReference type="Gene3D" id="3.30.40.10">
    <property type="entry name" value="Zinc/RING finger domain, C3HC4 (zinc finger)"/>
    <property type="match status" value="2"/>
</dbReference>